<sequence>MLRDGYPTLQPPHDWVRQTEGGLPTSPRRITLAQWVSEYRDRLTVYQHTRPERERKRFSVVWEPAGDDAPRTIWGSSLERTEPHVRRTFERVRARG</sequence>
<evidence type="ECO:0000313" key="2">
    <source>
        <dbReference type="EMBL" id="MFC6906571.1"/>
    </source>
</evidence>
<evidence type="ECO:0000313" key="3">
    <source>
        <dbReference type="Proteomes" id="UP001596312"/>
    </source>
</evidence>
<organism evidence="2 3">
    <name type="scientific">Halalkalicoccus tibetensis</name>
    <dbReference type="NCBI Taxonomy" id="175632"/>
    <lineage>
        <taxon>Archaea</taxon>
        <taxon>Methanobacteriati</taxon>
        <taxon>Methanobacteriota</taxon>
        <taxon>Stenosarchaea group</taxon>
        <taxon>Halobacteria</taxon>
        <taxon>Halobacteriales</taxon>
        <taxon>Halococcaceae</taxon>
        <taxon>Halalkalicoccus</taxon>
    </lineage>
</organism>
<accession>A0ABD5VA59</accession>
<name>A0ABD5VA59_9EURY</name>
<protein>
    <submittedName>
        <fullName evidence="2">Uncharacterized protein</fullName>
    </submittedName>
</protein>
<dbReference type="Proteomes" id="UP001596312">
    <property type="component" value="Unassembled WGS sequence"/>
</dbReference>
<proteinExistence type="predicted"/>
<dbReference type="RefSeq" id="WP_340605141.1">
    <property type="nucleotide sequence ID" value="NZ_JBBMXV010000004.1"/>
</dbReference>
<dbReference type="AlphaFoldDB" id="A0ABD5VA59"/>
<feature type="region of interest" description="Disordered" evidence="1">
    <location>
        <begin position="1"/>
        <end position="26"/>
    </location>
</feature>
<reference evidence="2 3" key="1">
    <citation type="journal article" date="2019" name="Int. J. Syst. Evol. Microbiol.">
        <title>The Global Catalogue of Microorganisms (GCM) 10K type strain sequencing project: providing services to taxonomists for standard genome sequencing and annotation.</title>
        <authorList>
            <consortium name="The Broad Institute Genomics Platform"/>
            <consortium name="The Broad Institute Genome Sequencing Center for Infectious Disease"/>
            <person name="Wu L."/>
            <person name="Ma J."/>
        </authorList>
    </citation>
    <scope>NUCLEOTIDE SEQUENCE [LARGE SCALE GENOMIC DNA]</scope>
    <source>
        <strain evidence="2 3">CGMCC 1.3240</strain>
    </source>
</reference>
<comment type="caution">
    <text evidence="2">The sequence shown here is derived from an EMBL/GenBank/DDBJ whole genome shotgun (WGS) entry which is preliminary data.</text>
</comment>
<keyword evidence="3" id="KW-1185">Reference proteome</keyword>
<gene>
    <name evidence="2" type="ORF">ACFQGH_15350</name>
</gene>
<evidence type="ECO:0000256" key="1">
    <source>
        <dbReference type="SAM" id="MobiDB-lite"/>
    </source>
</evidence>
<dbReference type="EMBL" id="JBHSXQ010000004">
    <property type="protein sequence ID" value="MFC6906571.1"/>
    <property type="molecule type" value="Genomic_DNA"/>
</dbReference>